<protein>
    <recommendedName>
        <fullName evidence="3">DUF4371 domain-containing protein</fullName>
    </recommendedName>
</protein>
<dbReference type="AlphaFoldDB" id="A0A8K0CDD0"/>
<dbReference type="PANTHER" id="PTHR45913">
    <property type="entry name" value="EPM2A-INTERACTING PROTEIN 1"/>
    <property type="match status" value="1"/>
</dbReference>
<sequence length="120" mass="13736">MPRTEIVLRDRKKCMLEVTTALFEEKKDIAVAIQGISLSTRSNSRTEILATDNTSSLIGLLKKAPCYAIAIDESCDIVDNEYVHFVQFFDTESKVFRDELLEILHFKGNTREEDLSKTFE</sequence>
<evidence type="ECO:0000313" key="1">
    <source>
        <dbReference type="EMBL" id="KAF2885204.1"/>
    </source>
</evidence>
<dbReference type="EMBL" id="VTPC01089980">
    <property type="protein sequence ID" value="KAF2885204.1"/>
    <property type="molecule type" value="Genomic_DNA"/>
</dbReference>
<gene>
    <name evidence="1" type="ORF">ILUMI_20960</name>
</gene>
<accession>A0A8K0CDD0</accession>
<reference evidence="1" key="1">
    <citation type="submission" date="2019-08" db="EMBL/GenBank/DDBJ databases">
        <title>The genome of the North American firefly Photinus pyralis.</title>
        <authorList>
            <consortium name="Photinus pyralis genome working group"/>
            <person name="Fallon T.R."/>
            <person name="Sander Lower S.E."/>
            <person name="Weng J.-K."/>
        </authorList>
    </citation>
    <scope>NUCLEOTIDE SEQUENCE</scope>
    <source>
        <strain evidence="1">TRF0915ILg1</strain>
        <tissue evidence="1">Whole body</tissue>
    </source>
</reference>
<evidence type="ECO:0008006" key="3">
    <source>
        <dbReference type="Google" id="ProtNLM"/>
    </source>
</evidence>
<proteinExistence type="predicted"/>
<evidence type="ECO:0000313" key="2">
    <source>
        <dbReference type="Proteomes" id="UP000801492"/>
    </source>
</evidence>
<name>A0A8K0CDD0_IGNLU</name>
<comment type="caution">
    <text evidence="1">The sequence shown here is derived from an EMBL/GenBank/DDBJ whole genome shotgun (WGS) entry which is preliminary data.</text>
</comment>
<keyword evidence="2" id="KW-1185">Reference proteome</keyword>
<dbReference type="OrthoDB" id="6431883at2759"/>
<dbReference type="PANTHER" id="PTHR45913:SF10">
    <property type="entry name" value="DUF4371 DOMAIN-CONTAINING PROTEIN"/>
    <property type="match status" value="1"/>
</dbReference>
<dbReference type="Proteomes" id="UP000801492">
    <property type="component" value="Unassembled WGS sequence"/>
</dbReference>
<organism evidence="1 2">
    <name type="scientific">Ignelater luminosus</name>
    <name type="common">Cucubano</name>
    <name type="synonym">Pyrophorus luminosus</name>
    <dbReference type="NCBI Taxonomy" id="2038154"/>
    <lineage>
        <taxon>Eukaryota</taxon>
        <taxon>Metazoa</taxon>
        <taxon>Ecdysozoa</taxon>
        <taxon>Arthropoda</taxon>
        <taxon>Hexapoda</taxon>
        <taxon>Insecta</taxon>
        <taxon>Pterygota</taxon>
        <taxon>Neoptera</taxon>
        <taxon>Endopterygota</taxon>
        <taxon>Coleoptera</taxon>
        <taxon>Polyphaga</taxon>
        <taxon>Elateriformia</taxon>
        <taxon>Elateroidea</taxon>
        <taxon>Elateridae</taxon>
        <taxon>Agrypninae</taxon>
        <taxon>Pyrophorini</taxon>
        <taxon>Ignelater</taxon>
    </lineage>
</organism>